<dbReference type="EnsemblMetazoa" id="XM_050644287.1">
    <property type="protein sequence ID" value="XP_050500244.1"/>
    <property type="gene ID" value="LOC126880432"/>
</dbReference>
<name>A0ABM5JQM9_DIAVI</name>
<evidence type="ECO:0000313" key="1">
    <source>
        <dbReference type="EnsemblMetazoa" id="XP_050500244.1"/>
    </source>
</evidence>
<organism evidence="1 2">
    <name type="scientific">Diabrotica virgifera virgifera</name>
    <name type="common">western corn rootworm</name>
    <dbReference type="NCBI Taxonomy" id="50390"/>
    <lineage>
        <taxon>Eukaryota</taxon>
        <taxon>Metazoa</taxon>
        <taxon>Ecdysozoa</taxon>
        <taxon>Arthropoda</taxon>
        <taxon>Hexapoda</taxon>
        <taxon>Insecta</taxon>
        <taxon>Pterygota</taxon>
        <taxon>Neoptera</taxon>
        <taxon>Endopterygota</taxon>
        <taxon>Coleoptera</taxon>
        <taxon>Polyphaga</taxon>
        <taxon>Cucujiformia</taxon>
        <taxon>Chrysomeloidea</taxon>
        <taxon>Chrysomelidae</taxon>
        <taxon>Galerucinae</taxon>
        <taxon>Diabroticina</taxon>
        <taxon>Diabroticites</taxon>
        <taxon>Diabrotica</taxon>
    </lineage>
</organism>
<dbReference type="Proteomes" id="UP001652700">
    <property type="component" value="Unplaced"/>
</dbReference>
<proteinExistence type="predicted"/>
<reference evidence="1" key="1">
    <citation type="submission" date="2025-05" db="UniProtKB">
        <authorList>
            <consortium name="EnsemblMetazoa"/>
        </authorList>
    </citation>
    <scope>IDENTIFICATION</scope>
</reference>
<accession>A0ABM5JQM9</accession>
<protein>
    <submittedName>
        <fullName evidence="1">Uncharacterized protein</fullName>
    </submittedName>
</protein>
<keyword evidence="2" id="KW-1185">Reference proteome</keyword>
<dbReference type="RefSeq" id="XP_050500244.1">
    <property type="nucleotide sequence ID" value="XM_050644287.1"/>
</dbReference>
<evidence type="ECO:0000313" key="2">
    <source>
        <dbReference type="Proteomes" id="UP001652700"/>
    </source>
</evidence>
<dbReference type="GeneID" id="126880432"/>
<sequence>MSKRFVEAFYGSDEEVAWGPKTSKECKADIERHRQWQGRGRYTTHCEIKSYNKIPNIQIENKMEPSEPVKEEDNQIPDISSYLTASEAGNARNDCEYKHDSLLEYHSAIEKSSNSAPEPESSVYFSGTDIEKSANTNVIEDKAHHYRDISQLNFVQNSMERTCDYIFENEYQTLIDNTFNSPGKSFTDFERDVSASPIEISSDEGNTTGEYQNTSYIQVSSEDEKNKSDEDTAKDIQFQESTYHNRGAANCSLSSAISLPEIDLQQFNESSDCPLDDTIEKINAILKQANLSMNDSYQSSDEIAESDKENVAENSVADIYKDANDKKGSYKLCPPPVNLISGSFLQKSMSSVTPIKDHTNLKSPSPYKSNIPLFKKSPKSFRVPNVPPKLKSGQKTLKPNLKDIVSPVRMYINYSTNPVLKKNVHLVDRKVTNKADISSRIPEVKRTDNIDSLPTTIYKPSKRQILASEKHLNLPASIEKMVIKSNVIRSEKKYQPTSLFTNMSLDADSELTKTSLSESQLSESDPNMSMLYKASALRK</sequence>